<dbReference type="EMBL" id="MN739505">
    <property type="protein sequence ID" value="QHT08996.1"/>
    <property type="molecule type" value="Genomic_DNA"/>
</dbReference>
<organism evidence="1">
    <name type="scientific">viral metagenome</name>
    <dbReference type="NCBI Taxonomy" id="1070528"/>
    <lineage>
        <taxon>unclassified sequences</taxon>
        <taxon>metagenomes</taxon>
        <taxon>organismal metagenomes</taxon>
    </lineage>
</organism>
<reference evidence="1" key="1">
    <citation type="journal article" date="2020" name="Nature">
        <title>Giant virus diversity and host interactions through global metagenomics.</title>
        <authorList>
            <person name="Schulz F."/>
            <person name="Roux S."/>
            <person name="Paez-Espino D."/>
            <person name="Jungbluth S."/>
            <person name="Walsh D.A."/>
            <person name="Denef V.J."/>
            <person name="McMahon K.D."/>
            <person name="Konstantinidis K.T."/>
            <person name="Eloe-Fadrosh E.A."/>
            <person name="Kyrpides N.C."/>
            <person name="Woyke T."/>
        </authorList>
    </citation>
    <scope>NUCLEOTIDE SEQUENCE</scope>
    <source>
        <strain evidence="1">GVMAG-M-3300023109-53</strain>
    </source>
</reference>
<accession>A0A6C0CVX8</accession>
<proteinExistence type="predicted"/>
<evidence type="ECO:0000313" key="1">
    <source>
        <dbReference type="EMBL" id="QHT08996.1"/>
    </source>
</evidence>
<sequence>MDISMNEIDNITLEYFLNKSQYQGLMKKHDILNDKNFISEKKFYKKRILDLTKKLFRNEIEDIQLNNVFNGYIKSCCNYLKFQDKKDMIQENYSDEDEVINEDILDKIEEVGYNNCDYLIMKEKETKKITMDNFIIKNEKKPNVIIPEKKKYNFKSKDLKTKGIEKKKNINNKYEDIKKA</sequence>
<name>A0A6C0CVX8_9ZZZZ</name>
<protein>
    <submittedName>
        <fullName evidence="1">Uncharacterized protein</fullName>
    </submittedName>
</protein>
<dbReference type="AlphaFoldDB" id="A0A6C0CVX8"/>